<dbReference type="AlphaFoldDB" id="B4CU74"/>
<dbReference type="STRING" id="497964.CfE428DRAFT_0237"/>
<name>B4CU74_9BACT</name>
<organism evidence="1 2">
    <name type="scientific">Chthoniobacter flavus Ellin428</name>
    <dbReference type="NCBI Taxonomy" id="497964"/>
    <lineage>
        <taxon>Bacteria</taxon>
        <taxon>Pseudomonadati</taxon>
        <taxon>Verrucomicrobiota</taxon>
        <taxon>Spartobacteria</taxon>
        <taxon>Chthoniobacterales</taxon>
        <taxon>Chthoniobacteraceae</taxon>
        <taxon>Chthoniobacter</taxon>
    </lineage>
</organism>
<dbReference type="Gene3D" id="1.25.10.10">
    <property type="entry name" value="Leucine-rich Repeat Variant"/>
    <property type="match status" value="1"/>
</dbReference>
<dbReference type="InParanoid" id="B4CU74"/>
<proteinExistence type="predicted"/>
<dbReference type="EMBL" id="ABVL01000001">
    <property type="protein sequence ID" value="EDY22112.1"/>
    <property type="molecule type" value="Genomic_DNA"/>
</dbReference>
<protein>
    <recommendedName>
        <fullName evidence="3">HEAT repeat domain-containing protein</fullName>
    </recommendedName>
</protein>
<dbReference type="InterPro" id="IPR011989">
    <property type="entry name" value="ARM-like"/>
</dbReference>
<accession>B4CU74</accession>
<reference evidence="1 2" key="1">
    <citation type="journal article" date="2011" name="J. Bacteriol.">
        <title>Genome sequence of Chthoniobacter flavus Ellin428, an aerobic heterotrophic soil bacterium.</title>
        <authorList>
            <person name="Kant R."/>
            <person name="van Passel M.W."/>
            <person name="Palva A."/>
            <person name="Lucas S."/>
            <person name="Lapidus A."/>
            <person name="Glavina Del Rio T."/>
            <person name="Dalin E."/>
            <person name="Tice H."/>
            <person name="Bruce D."/>
            <person name="Goodwin L."/>
            <person name="Pitluck S."/>
            <person name="Larimer F.W."/>
            <person name="Land M.L."/>
            <person name="Hauser L."/>
            <person name="Sangwan P."/>
            <person name="de Vos W.M."/>
            <person name="Janssen P.H."/>
            <person name="Smidt H."/>
        </authorList>
    </citation>
    <scope>NUCLEOTIDE SEQUENCE [LARGE SCALE GENOMIC DNA]</scope>
    <source>
        <strain evidence="1 2">Ellin428</strain>
    </source>
</reference>
<dbReference type="SUPFAM" id="SSF48371">
    <property type="entry name" value="ARM repeat"/>
    <property type="match status" value="1"/>
</dbReference>
<dbReference type="InterPro" id="IPR016024">
    <property type="entry name" value="ARM-type_fold"/>
</dbReference>
<dbReference type="Proteomes" id="UP000005824">
    <property type="component" value="Unassembled WGS sequence"/>
</dbReference>
<evidence type="ECO:0000313" key="1">
    <source>
        <dbReference type="EMBL" id="EDY22112.1"/>
    </source>
</evidence>
<evidence type="ECO:0000313" key="2">
    <source>
        <dbReference type="Proteomes" id="UP000005824"/>
    </source>
</evidence>
<evidence type="ECO:0008006" key="3">
    <source>
        <dbReference type="Google" id="ProtNLM"/>
    </source>
</evidence>
<comment type="caution">
    <text evidence="1">The sequence shown here is derived from an EMBL/GenBank/DDBJ whole genome shotgun (WGS) entry which is preliminary data.</text>
</comment>
<sequence length="942" mass="103687">MSSGGSVPAMAGDIMKRSGNRRAWRNIALAIVSLGFLITGAFLGTNARAVDVSAAVSWYDTLGFPDVKDAPYVRVATDRWIKRGNQPPENRFVEGFLTGEDVDGFTVFLCSTGDFNRRPDPFEPYPPPRLIHFVRKTDGPVHLRVNYEVIDFPKVVGDLMAVVHDLKTGPKDFEAREKAFKGKYPDLWPSFDFHGGWPVPYRVRLFSFGRACQQKGLNEVAGELFDVVAKIPDEQTGEVDASSLRDKLQREMGETVLTETEEKFGNPSIPLTDLLKIYESFPVTYPANKRLAYAQESADLLRKMIAEEAAHHPKPRNEMSPAEQVAEDIYQLRNETHIMWIRDPHYPAMSDDWRKKDEKTPIQRLVDSGNAAVPQLIEALGDPRFTRSMEPRFNSLGGPHTIRVGEVARHILEFLSGRNLYPLKSKDGQLVNGTTRHQAEAWWREVNGTGEKQTLIKTASAGRGKGLEAARRLVEKYPDDALPAIEAALKATPEPGYRGEYVEVAGLLPADTPVAFLRAQLTPDHDVYSQVSAAKALFKRGQPEAVPAIIDAWRRIQPRLPSNDDTTLSQAGYIISFLARSGDARAIDALADEAKKAPLPVRYAAVEVFRNGTFNGGGSGPQVSLYDHVEKLPAGEAEAAVERLLATALEDKERFFGPAGNLEKVSFADPRICDMAAYVMSHRWPEKYAFQWSASGAECDTQIVKLQDIWRSAHGMPPLPTPAPPPVIPAAPESEVAPLLDAYVAAKADADREPAATKIVESMGLRALPQVRARLEHGADAATLRPLALRLASIVREVHPTTDPGGMAEKSGVELLRGKVLSGKDLDRLAHRLEDEMPVDVAAVTLVAERGADGAGFQVTIGWQPGNVPLHAGWSRDMAVRLGDKTVYRGGGWTADGAMDPKQIFRQLAEEFDKATRSGFDAPVLVRLRLQRETAPVTPVEE</sequence>
<keyword evidence="2" id="KW-1185">Reference proteome</keyword>
<dbReference type="eggNOG" id="ENOG5032GBT">
    <property type="taxonomic scope" value="Bacteria"/>
</dbReference>
<gene>
    <name evidence="1" type="ORF">CfE428DRAFT_0237</name>
</gene>